<keyword evidence="4" id="KW-1185">Reference proteome</keyword>
<evidence type="ECO:0000313" key="3">
    <source>
        <dbReference type="EMBL" id="KIW37950.1"/>
    </source>
</evidence>
<evidence type="ECO:0008006" key="5">
    <source>
        <dbReference type="Google" id="ProtNLM"/>
    </source>
</evidence>
<feature type="signal peptide" evidence="2">
    <location>
        <begin position="1"/>
        <end position="44"/>
    </location>
</feature>
<dbReference type="HOGENOM" id="CLU_062467_0_0_1"/>
<feature type="compositionally biased region" description="Low complexity" evidence="1">
    <location>
        <begin position="333"/>
        <end position="348"/>
    </location>
</feature>
<evidence type="ECO:0000256" key="1">
    <source>
        <dbReference type="SAM" id="MobiDB-lite"/>
    </source>
</evidence>
<sequence length="376" mass="38573">MHTTRLGSMTSPTRSSSSSSSPLLLRSFFVLVVTLSSSVSFSTAQSQPSDHTLVGCTSIPGCSSDTGCTVGNATNIFLGATTFNATLPPSSRSDSNSQSVELTWTVGALSSSSSSSASDTQFTKNFYLGYPPTLDLSGTSAFAGCALFFEGIARSISLNGTEYGSMTCGAALGDACASDLLDQAEKQIQTSMQGGKEGDDACSKLQDTLERNPPQSCRSLATVTWGSVVAKDLTGPNAPLSPPQTTTTTTTAQGSECHPTLGGKNYNVALIESQTVSSEEVSSDHAPFFYSITPVVSVFYTTGSTSASSNAKAYMSCLKVVDDSVSGGGSSSGNGLSTSQSSDAASGRSGRSSSVMWSLSFNFVTTSLVVVLSGLV</sequence>
<feature type="chain" id="PRO_5002240319" description="Ig-like domain-containing protein" evidence="2">
    <location>
        <begin position="45"/>
        <end position="376"/>
    </location>
</feature>
<proteinExistence type="predicted"/>
<feature type="region of interest" description="Disordered" evidence="1">
    <location>
        <begin position="1"/>
        <end position="20"/>
    </location>
</feature>
<feature type="region of interest" description="Disordered" evidence="1">
    <location>
        <begin position="233"/>
        <end position="259"/>
    </location>
</feature>
<dbReference type="RefSeq" id="XP_016258166.1">
    <property type="nucleotide sequence ID" value="XM_016411412.1"/>
</dbReference>
<evidence type="ECO:0000256" key="2">
    <source>
        <dbReference type="SAM" id="SignalP"/>
    </source>
</evidence>
<keyword evidence="2" id="KW-0732">Signal</keyword>
<evidence type="ECO:0000313" key="4">
    <source>
        <dbReference type="Proteomes" id="UP000053342"/>
    </source>
</evidence>
<organism evidence="3 4">
    <name type="scientific">Exophiala oligosperma</name>
    <dbReference type="NCBI Taxonomy" id="215243"/>
    <lineage>
        <taxon>Eukaryota</taxon>
        <taxon>Fungi</taxon>
        <taxon>Dikarya</taxon>
        <taxon>Ascomycota</taxon>
        <taxon>Pezizomycotina</taxon>
        <taxon>Eurotiomycetes</taxon>
        <taxon>Chaetothyriomycetidae</taxon>
        <taxon>Chaetothyriales</taxon>
        <taxon>Herpotrichiellaceae</taxon>
        <taxon>Exophiala</taxon>
    </lineage>
</organism>
<dbReference type="EMBL" id="KN847342">
    <property type="protein sequence ID" value="KIW37950.1"/>
    <property type="molecule type" value="Genomic_DNA"/>
</dbReference>
<feature type="region of interest" description="Disordered" evidence="1">
    <location>
        <begin position="190"/>
        <end position="215"/>
    </location>
</feature>
<feature type="region of interest" description="Disordered" evidence="1">
    <location>
        <begin position="329"/>
        <end position="348"/>
    </location>
</feature>
<dbReference type="GeneID" id="27362002"/>
<dbReference type="VEuPathDB" id="FungiDB:PV06_09928"/>
<gene>
    <name evidence="3" type="ORF">PV06_09928</name>
</gene>
<dbReference type="STRING" id="215243.A0A0D2D6G9"/>
<feature type="compositionally biased region" description="Basic and acidic residues" evidence="1">
    <location>
        <begin position="196"/>
        <end position="210"/>
    </location>
</feature>
<dbReference type="AlphaFoldDB" id="A0A0D2D6G9"/>
<reference evidence="3 4" key="1">
    <citation type="submission" date="2015-01" db="EMBL/GenBank/DDBJ databases">
        <title>The Genome Sequence of Exophiala oligosperma CBS72588.</title>
        <authorList>
            <consortium name="The Broad Institute Genomics Platform"/>
            <person name="Cuomo C."/>
            <person name="de Hoog S."/>
            <person name="Gorbushina A."/>
            <person name="Stielow B."/>
            <person name="Teixiera M."/>
            <person name="Abouelleil A."/>
            <person name="Chapman S.B."/>
            <person name="Priest M."/>
            <person name="Young S.K."/>
            <person name="Wortman J."/>
            <person name="Nusbaum C."/>
            <person name="Birren B."/>
        </authorList>
    </citation>
    <scope>NUCLEOTIDE SEQUENCE [LARGE SCALE GENOMIC DNA]</scope>
    <source>
        <strain evidence="3 4">CBS 72588</strain>
    </source>
</reference>
<protein>
    <recommendedName>
        <fullName evidence="5">Ig-like domain-containing protein</fullName>
    </recommendedName>
</protein>
<dbReference type="Proteomes" id="UP000053342">
    <property type="component" value="Unassembled WGS sequence"/>
</dbReference>
<name>A0A0D2D6G9_9EURO</name>
<accession>A0A0D2D6G9</accession>
<dbReference type="OrthoDB" id="4154404at2759"/>
<feature type="compositionally biased region" description="Low complexity" evidence="1">
    <location>
        <begin position="10"/>
        <end position="20"/>
    </location>
</feature>